<accession>A0A455UFM7</accession>
<evidence type="ECO:0008006" key="4">
    <source>
        <dbReference type="Google" id="ProtNLM"/>
    </source>
</evidence>
<protein>
    <recommendedName>
        <fullName evidence="4">Major facilitator superfamily (MFS) profile domain-containing protein</fullName>
    </recommendedName>
</protein>
<dbReference type="SUPFAM" id="SSF103473">
    <property type="entry name" value="MFS general substrate transporter"/>
    <property type="match status" value="1"/>
</dbReference>
<feature type="transmembrane region" description="Helical" evidence="1">
    <location>
        <begin position="6"/>
        <end position="25"/>
    </location>
</feature>
<dbReference type="EMBL" id="AP019514">
    <property type="protein sequence ID" value="BBI63481.1"/>
    <property type="molecule type" value="Genomic_DNA"/>
</dbReference>
<reference evidence="2 3" key="1">
    <citation type="journal article" date="2019" name="Microbiol. Resour. Announc.">
        <title>Complete Genome Sequence of Halomonas sulfidaeris Strain Esulfide1 Isolated from a Metal Sulfide Rock at a Depth of 2,200 Meters, Obtained Using Nanopore Sequencing.</title>
        <authorList>
            <person name="Saito M."/>
            <person name="Nishigata A."/>
            <person name="Galipon J."/>
            <person name="Arakawa K."/>
        </authorList>
    </citation>
    <scope>NUCLEOTIDE SEQUENCE [LARGE SCALE GENOMIC DNA]</scope>
    <source>
        <strain evidence="2 3">ATCC BAA-803</strain>
    </source>
</reference>
<dbReference type="KEGG" id="hsr:HSBAA_47870"/>
<evidence type="ECO:0000313" key="2">
    <source>
        <dbReference type="EMBL" id="BBI63481.1"/>
    </source>
</evidence>
<evidence type="ECO:0000313" key="3">
    <source>
        <dbReference type="Proteomes" id="UP000320231"/>
    </source>
</evidence>
<keyword evidence="1" id="KW-0472">Membrane</keyword>
<dbReference type="AlphaFoldDB" id="A0A455UFM7"/>
<proteinExistence type="predicted"/>
<dbReference type="InterPro" id="IPR036259">
    <property type="entry name" value="MFS_trans_sf"/>
</dbReference>
<feature type="transmembrane region" description="Helical" evidence="1">
    <location>
        <begin position="32"/>
        <end position="51"/>
    </location>
</feature>
<keyword evidence="1" id="KW-1133">Transmembrane helix</keyword>
<sequence>MLGMIMSGYFIGFIGGTWVSGRLIRRMGHIRTFGFCASVCALGGAVASGLYQPMGMVALTDGVRAFVHYLNHRDRELVE</sequence>
<organism evidence="2 3">
    <name type="scientific">Vreelandella sulfidaeris</name>
    <dbReference type="NCBI Taxonomy" id="115553"/>
    <lineage>
        <taxon>Bacteria</taxon>
        <taxon>Pseudomonadati</taxon>
        <taxon>Pseudomonadota</taxon>
        <taxon>Gammaproteobacteria</taxon>
        <taxon>Oceanospirillales</taxon>
        <taxon>Halomonadaceae</taxon>
        <taxon>Vreelandella</taxon>
    </lineage>
</organism>
<keyword evidence="1" id="KW-0812">Transmembrane</keyword>
<name>A0A455UFM7_9GAMM</name>
<gene>
    <name evidence="2" type="ORF">HSBAA_47870</name>
</gene>
<dbReference type="Proteomes" id="UP000320231">
    <property type="component" value="Chromosome"/>
</dbReference>
<evidence type="ECO:0000256" key="1">
    <source>
        <dbReference type="SAM" id="Phobius"/>
    </source>
</evidence>